<reference evidence="2" key="1">
    <citation type="journal article" date="2014" name="Front. Microbiol.">
        <title>High frequency of phylogenetically diverse reductive dehalogenase-homologous genes in deep subseafloor sedimentary metagenomes.</title>
        <authorList>
            <person name="Kawai M."/>
            <person name="Futagami T."/>
            <person name="Toyoda A."/>
            <person name="Takaki Y."/>
            <person name="Nishi S."/>
            <person name="Hori S."/>
            <person name="Arai W."/>
            <person name="Tsubouchi T."/>
            <person name="Morono Y."/>
            <person name="Uchiyama I."/>
            <person name="Ito T."/>
            <person name="Fujiyama A."/>
            <person name="Inagaki F."/>
            <person name="Takami H."/>
        </authorList>
    </citation>
    <scope>NUCLEOTIDE SEQUENCE</scope>
    <source>
        <strain evidence="2">Expedition CK06-06</strain>
    </source>
</reference>
<feature type="non-terminal residue" evidence="2">
    <location>
        <position position="101"/>
    </location>
</feature>
<accession>X1QCN7</accession>
<name>X1QCN7_9ZZZZ</name>
<comment type="caution">
    <text evidence="2">The sequence shown here is derived from an EMBL/GenBank/DDBJ whole genome shotgun (WGS) entry which is preliminary data.</text>
</comment>
<dbReference type="AlphaFoldDB" id="X1QCN7"/>
<feature type="non-terminal residue" evidence="2">
    <location>
        <position position="1"/>
    </location>
</feature>
<protein>
    <submittedName>
        <fullName evidence="2">Uncharacterized protein</fullName>
    </submittedName>
</protein>
<feature type="compositionally biased region" description="Polar residues" evidence="1">
    <location>
        <begin position="90"/>
        <end position="101"/>
    </location>
</feature>
<proteinExistence type="predicted"/>
<evidence type="ECO:0000313" key="2">
    <source>
        <dbReference type="EMBL" id="GAI66267.1"/>
    </source>
</evidence>
<organism evidence="2">
    <name type="scientific">marine sediment metagenome</name>
    <dbReference type="NCBI Taxonomy" id="412755"/>
    <lineage>
        <taxon>unclassified sequences</taxon>
        <taxon>metagenomes</taxon>
        <taxon>ecological metagenomes</taxon>
    </lineage>
</organism>
<evidence type="ECO:0000256" key="1">
    <source>
        <dbReference type="SAM" id="MobiDB-lite"/>
    </source>
</evidence>
<sequence>NIERAITLSMENTVPECRDTDSLLQILEAFFITAIWSSESGSAGWRKQSFVSISGPKYLENPSPDSDFLGIIKSPTFIEASKPPIDPAKTTLSQGVQASER</sequence>
<dbReference type="EMBL" id="BARV01043794">
    <property type="protein sequence ID" value="GAI66267.1"/>
    <property type="molecule type" value="Genomic_DNA"/>
</dbReference>
<feature type="region of interest" description="Disordered" evidence="1">
    <location>
        <begin position="80"/>
        <end position="101"/>
    </location>
</feature>
<gene>
    <name evidence="2" type="ORF">S06H3_65186</name>
</gene>